<sequence>MTTMLIIPRIPFRIKVFFGGIAFDRSSEGQLIFYPPPSGKSRAPCANPPDESGSPLHQPPIGAFHQVHVHVMADPFHDSPGFGPFGPSPVRVSQVIFQLLQIQV</sequence>
<evidence type="ECO:0000256" key="1">
    <source>
        <dbReference type="SAM" id="MobiDB-lite"/>
    </source>
</evidence>
<dbReference type="Proteomes" id="UP000237797">
    <property type="component" value="Unassembled WGS sequence"/>
</dbReference>
<keyword evidence="3" id="KW-1185">Reference proteome</keyword>
<gene>
    <name evidence="2" type="ORF">CLV97_10244</name>
</gene>
<name>A0A2T0LIN6_9BACL</name>
<protein>
    <submittedName>
        <fullName evidence="2">Uncharacterized protein</fullName>
    </submittedName>
</protein>
<comment type="caution">
    <text evidence="2">The sequence shown here is derived from an EMBL/GenBank/DDBJ whole genome shotgun (WGS) entry which is preliminary data.</text>
</comment>
<organism evidence="2 3">
    <name type="scientific">Planifilum fimeticola</name>
    <dbReference type="NCBI Taxonomy" id="201975"/>
    <lineage>
        <taxon>Bacteria</taxon>
        <taxon>Bacillati</taxon>
        <taxon>Bacillota</taxon>
        <taxon>Bacilli</taxon>
        <taxon>Bacillales</taxon>
        <taxon>Thermoactinomycetaceae</taxon>
        <taxon>Planifilum</taxon>
    </lineage>
</organism>
<feature type="region of interest" description="Disordered" evidence="1">
    <location>
        <begin position="37"/>
        <end position="59"/>
    </location>
</feature>
<dbReference type="AlphaFoldDB" id="A0A2T0LIN6"/>
<evidence type="ECO:0000313" key="2">
    <source>
        <dbReference type="EMBL" id="PRX42262.1"/>
    </source>
</evidence>
<reference evidence="2 3" key="1">
    <citation type="submission" date="2018-03" db="EMBL/GenBank/DDBJ databases">
        <title>Genomic Encyclopedia of Archaeal and Bacterial Type Strains, Phase II (KMG-II): from individual species to whole genera.</title>
        <authorList>
            <person name="Goeker M."/>
        </authorList>
    </citation>
    <scope>NUCLEOTIDE SEQUENCE [LARGE SCALE GENOMIC DNA]</scope>
    <source>
        <strain evidence="2 3">DSM 44946</strain>
    </source>
</reference>
<accession>A0A2T0LIN6</accession>
<dbReference type="EMBL" id="PVNE01000002">
    <property type="protein sequence ID" value="PRX42262.1"/>
    <property type="molecule type" value="Genomic_DNA"/>
</dbReference>
<evidence type="ECO:0000313" key="3">
    <source>
        <dbReference type="Proteomes" id="UP000237797"/>
    </source>
</evidence>
<proteinExistence type="predicted"/>